<dbReference type="EMBL" id="JAGISH010000016">
    <property type="protein sequence ID" value="MBP0484764.1"/>
    <property type="molecule type" value="Genomic_DNA"/>
</dbReference>
<sequence length="70" mass="7959">MIELIFVACMFGAQSQSANCQERSLLFTDVTPMTCMMGAQPQLAQWVNEHPGQRVRSWKCRLVNLAEREA</sequence>
<evidence type="ECO:0000313" key="2">
    <source>
        <dbReference type="Proteomes" id="UP000675940"/>
    </source>
</evidence>
<organism evidence="1 2">
    <name type="scientific">Sagittula salina</name>
    <dbReference type="NCBI Taxonomy" id="2820268"/>
    <lineage>
        <taxon>Bacteria</taxon>
        <taxon>Pseudomonadati</taxon>
        <taxon>Pseudomonadota</taxon>
        <taxon>Alphaproteobacteria</taxon>
        <taxon>Rhodobacterales</taxon>
        <taxon>Roseobacteraceae</taxon>
        <taxon>Sagittula</taxon>
    </lineage>
</organism>
<keyword evidence="2" id="KW-1185">Reference proteome</keyword>
<protein>
    <submittedName>
        <fullName evidence="1">Uncharacterized protein</fullName>
    </submittedName>
</protein>
<accession>A0A940MSU0</accession>
<reference evidence="1" key="1">
    <citation type="submission" date="2021-03" db="EMBL/GenBank/DDBJ databases">
        <title>Sagittula salina sp. nov. strain M10.9X isolated from the marine waste.</title>
        <authorList>
            <person name="Satari L."/>
            <person name="Molina-Menor E."/>
            <person name="Vidal-Verdu A."/>
            <person name="Pascual J."/>
            <person name="Pereto J."/>
            <person name="Porcar M."/>
        </authorList>
    </citation>
    <scope>NUCLEOTIDE SEQUENCE</scope>
    <source>
        <strain evidence="1">M10.9X</strain>
    </source>
</reference>
<dbReference type="Proteomes" id="UP000675940">
    <property type="component" value="Unassembled WGS sequence"/>
</dbReference>
<dbReference type="AlphaFoldDB" id="A0A940MSU0"/>
<evidence type="ECO:0000313" key="1">
    <source>
        <dbReference type="EMBL" id="MBP0484764.1"/>
    </source>
</evidence>
<comment type="caution">
    <text evidence="1">The sequence shown here is derived from an EMBL/GenBank/DDBJ whole genome shotgun (WGS) entry which is preliminary data.</text>
</comment>
<gene>
    <name evidence="1" type="ORF">J5474_20005</name>
</gene>
<proteinExistence type="predicted"/>
<dbReference type="RefSeq" id="WP_209363396.1">
    <property type="nucleotide sequence ID" value="NZ_JAGISH010000016.1"/>
</dbReference>
<name>A0A940MSU0_9RHOB</name>